<reference evidence="5 6" key="1">
    <citation type="submission" date="2024-11" db="EMBL/GenBank/DDBJ databases">
        <title>Chromosome-level genome assembly of the freshwater bivalve Anodonta woodiana.</title>
        <authorList>
            <person name="Chen X."/>
        </authorList>
    </citation>
    <scope>NUCLEOTIDE SEQUENCE [LARGE SCALE GENOMIC DNA]</scope>
    <source>
        <strain evidence="5">MN2024</strain>
        <tissue evidence="5">Gills</tissue>
    </source>
</reference>
<evidence type="ECO:0000256" key="2">
    <source>
        <dbReference type="ARBA" id="ARBA00022833"/>
    </source>
</evidence>
<accession>A0ABD3VCH0</accession>
<dbReference type="EMBL" id="JBJQND010000012">
    <property type="protein sequence ID" value="KAL3859257.1"/>
    <property type="molecule type" value="Genomic_DNA"/>
</dbReference>
<name>A0ABD3VCH0_SINWO</name>
<dbReference type="InterPro" id="IPR001841">
    <property type="entry name" value="Znf_RING"/>
</dbReference>
<keyword evidence="1 3" id="KW-0479">Metal-binding</keyword>
<evidence type="ECO:0000256" key="1">
    <source>
        <dbReference type="ARBA" id="ARBA00022771"/>
    </source>
</evidence>
<dbReference type="GO" id="GO:0008270">
    <property type="term" value="F:zinc ion binding"/>
    <property type="evidence" value="ECO:0007669"/>
    <property type="project" value="UniProtKB-KW"/>
</dbReference>
<organism evidence="5 6">
    <name type="scientific">Sinanodonta woodiana</name>
    <name type="common">Chinese pond mussel</name>
    <name type="synonym">Anodonta woodiana</name>
    <dbReference type="NCBI Taxonomy" id="1069815"/>
    <lineage>
        <taxon>Eukaryota</taxon>
        <taxon>Metazoa</taxon>
        <taxon>Spiralia</taxon>
        <taxon>Lophotrochozoa</taxon>
        <taxon>Mollusca</taxon>
        <taxon>Bivalvia</taxon>
        <taxon>Autobranchia</taxon>
        <taxon>Heteroconchia</taxon>
        <taxon>Palaeoheterodonta</taxon>
        <taxon>Unionida</taxon>
        <taxon>Unionoidea</taxon>
        <taxon>Unionidae</taxon>
        <taxon>Unioninae</taxon>
        <taxon>Sinanodonta</taxon>
    </lineage>
</organism>
<dbReference type="PROSITE" id="PS00463">
    <property type="entry name" value="ZN2_CY6_FUNGAL_1"/>
    <property type="match status" value="1"/>
</dbReference>
<dbReference type="Gene3D" id="3.30.40.10">
    <property type="entry name" value="Zinc/RING finger domain, C3HC4 (zinc finger)"/>
    <property type="match status" value="1"/>
</dbReference>
<evidence type="ECO:0000259" key="4">
    <source>
        <dbReference type="PROSITE" id="PS50089"/>
    </source>
</evidence>
<dbReference type="AlphaFoldDB" id="A0ABD3VCH0"/>
<evidence type="ECO:0000313" key="6">
    <source>
        <dbReference type="Proteomes" id="UP001634394"/>
    </source>
</evidence>
<keyword evidence="1 3" id="KW-0863">Zinc-finger</keyword>
<comment type="caution">
    <text evidence="5">The sequence shown here is derived from an EMBL/GenBank/DDBJ whole genome shotgun (WGS) entry which is preliminary data.</text>
</comment>
<keyword evidence="6" id="KW-1185">Reference proteome</keyword>
<keyword evidence="2" id="KW-0862">Zinc</keyword>
<evidence type="ECO:0000313" key="5">
    <source>
        <dbReference type="EMBL" id="KAL3859257.1"/>
    </source>
</evidence>
<dbReference type="PROSITE" id="PS50089">
    <property type="entry name" value="ZF_RING_2"/>
    <property type="match status" value="1"/>
</dbReference>
<proteinExistence type="predicted"/>
<protein>
    <recommendedName>
        <fullName evidence="4">RING-type domain-containing protein</fullName>
    </recommendedName>
</protein>
<dbReference type="InterPro" id="IPR013083">
    <property type="entry name" value="Znf_RING/FYVE/PHD"/>
</dbReference>
<dbReference type="InterPro" id="IPR001138">
    <property type="entry name" value="Zn2Cys6_DnaBD"/>
</dbReference>
<gene>
    <name evidence="5" type="ORF">ACJMK2_009484</name>
</gene>
<feature type="domain" description="RING-type" evidence="4">
    <location>
        <begin position="36"/>
        <end position="68"/>
    </location>
</feature>
<dbReference type="Proteomes" id="UP001634394">
    <property type="component" value="Unassembled WGS sequence"/>
</dbReference>
<evidence type="ECO:0000256" key="3">
    <source>
        <dbReference type="PROSITE-ProRule" id="PRU00175"/>
    </source>
</evidence>
<sequence>MGEIRLGSTIRFSDTDHNRLITLQAENQQLRFLLSCRICRQNRIRCVFQCGHLTCWSCSEPLVDCSICGTKIRSRYSIYLHPP</sequence>